<dbReference type="STRING" id="1664694.A0A0N1HA15"/>
<evidence type="ECO:0000256" key="6">
    <source>
        <dbReference type="SAM" id="MobiDB-lite"/>
    </source>
</evidence>
<dbReference type="EMBL" id="LFJN01000003">
    <property type="protein sequence ID" value="KPI44584.1"/>
    <property type="molecule type" value="Genomic_DNA"/>
</dbReference>
<feature type="region of interest" description="Disordered" evidence="6">
    <location>
        <begin position="1689"/>
        <end position="1929"/>
    </location>
</feature>
<keyword evidence="5" id="KW-0539">Nucleus</keyword>
<dbReference type="PANTHER" id="PTHR15502">
    <property type="entry name" value="CALCINEURIN-BINDING PROTEIN CABIN 1-RELATED"/>
    <property type="match status" value="1"/>
</dbReference>
<dbReference type="VEuPathDB" id="FungiDB:AB675_8318"/>
<reference evidence="7 8" key="1">
    <citation type="submission" date="2015-06" db="EMBL/GenBank/DDBJ databases">
        <title>Draft genome of the ant-associated black yeast Phialophora attae CBS 131958.</title>
        <authorList>
            <person name="Moreno L.F."/>
            <person name="Stielow B.J."/>
            <person name="de Hoog S."/>
            <person name="Vicente V.A."/>
            <person name="Weiss V.A."/>
            <person name="de Vries M."/>
            <person name="Cruz L.M."/>
            <person name="Souza E.M."/>
        </authorList>
    </citation>
    <scope>NUCLEOTIDE SEQUENCE [LARGE SCALE GENOMIC DNA]</scope>
    <source>
        <strain evidence="7 8">CBS 131958</strain>
    </source>
</reference>
<gene>
    <name evidence="7" type="ORF">AB675_8318</name>
</gene>
<feature type="region of interest" description="Disordered" evidence="6">
    <location>
        <begin position="435"/>
        <end position="455"/>
    </location>
</feature>
<dbReference type="RefSeq" id="XP_018004547.1">
    <property type="nucleotide sequence ID" value="XM_018148755.1"/>
</dbReference>
<name>A0A0N1HA15_9EURO</name>
<proteinExistence type="inferred from homology"/>
<dbReference type="GO" id="GO:0031491">
    <property type="term" value="F:nucleosome binding"/>
    <property type="evidence" value="ECO:0007669"/>
    <property type="project" value="TreeGrafter"/>
</dbReference>
<evidence type="ECO:0000313" key="7">
    <source>
        <dbReference type="EMBL" id="KPI44584.1"/>
    </source>
</evidence>
<dbReference type="Proteomes" id="UP000038010">
    <property type="component" value="Unassembled WGS sequence"/>
</dbReference>
<comment type="caution">
    <text evidence="7">The sequence shown here is derived from an EMBL/GenBank/DDBJ whole genome shotgun (WGS) entry which is preliminary data.</text>
</comment>
<protein>
    <recommendedName>
        <fullName evidence="4">Histone transcription regulator 3 homolog</fullName>
    </recommendedName>
</protein>
<comment type="subcellular location">
    <subcellularLocation>
        <location evidence="2">Nucleus</location>
    </subcellularLocation>
</comment>
<organism evidence="7 8">
    <name type="scientific">Cyphellophora attinorum</name>
    <dbReference type="NCBI Taxonomy" id="1664694"/>
    <lineage>
        <taxon>Eukaryota</taxon>
        <taxon>Fungi</taxon>
        <taxon>Dikarya</taxon>
        <taxon>Ascomycota</taxon>
        <taxon>Pezizomycotina</taxon>
        <taxon>Eurotiomycetes</taxon>
        <taxon>Chaetothyriomycetidae</taxon>
        <taxon>Chaetothyriales</taxon>
        <taxon>Cyphellophoraceae</taxon>
        <taxon>Cyphellophora</taxon>
    </lineage>
</organism>
<dbReference type="InterPro" id="IPR033053">
    <property type="entry name" value="Hir3/CABIN1"/>
</dbReference>
<feature type="compositionally biased region" description="Basic and acidic residues" evidence="6">
    <location>
        <begin position="1880"/>
        <end position="1906"/>
    </location>
</feature>
<feature type="compositionally biased region" description="Acidic residues" evidence="6">
    <location>
        <begin position="1797"/>
        <end position="1829"/>
    </location>
</feature>
<feature type="compositionally biased region" description="Basic and acidic residues" evidence="6">
    <location>
        <begin position="1830"/>
        <end position="1840"/>
    </location>
</feature>
<comment type="function">
    <text evidence="1">Has a role in a nucleosome assembly pathway that is required for the integrity of heterochromatin and proper chromosome segregation.</text>
</comment>
<comment type="similarity">
    <text evidence="3">Belongs to the HIR3 family.</text>
</comment>
<evidence type="ECO:0000256" key="4">
    <source>
        <dbReference type="ARBA" id="ARBA00014848"/>
    </source>
</evidence>
<feature type="compositionally biased region" description="Low complexity" evidence="6">
    <location>
        <begin position="331"/>
        <end position="347"/>
    </location>
</feature>
<evidence type="ECO:0000256" key="2">
    <source>
        <dbReference type="ARBA" id="ARBA00004123"/>
    </source>
</evidence>
<dbReference type="PANTHER" id="PTHR15502:SF7">
    <property type="entry name" value="CALCINEURIN-BINDING PROTEIN CABIN-1"/>
    <property type="match status" value="1"/>
</dbReference>
<feature type="compositionally biased region" description="Basic and acidic residues" evidence="6">
    <location>
        <begin position="1722"/>
        <end position="1731"/>
    </location>
</feature>
<keyword evidence="8" id="KW-1185">Reference proteome</keyword>
<dbReference type="GO" id="GO:0005634">
    <property type="term" value="C:nucleus"/>
    <property type="evidence" value="ECO:0007669"/>
    <property type="project" value="UniProtKB-SubCell"/>
</dbReference>
<feature type="region of interest" description="Disordered" evidence="6">
    <location>
        <begin position="1"/>
        <end position="20"/>
    </location>
</feature>
<feature type="compositionally biased region" description="Low complexity" evidence="6">
    <location>
        <begin position="1770"/>
        <end position="1795"/>
    </location>
</feature>
<dbReference type="GO" id="GO:0000417">
    <property type="term" value="C:HIR complex"/>
    <property type="evidence" value="ECO:0007669"/>
    <property type="project" value="TreeGrafter"/>
</dbReference>
<dbReference type="OrthoDB" id="77564at2759"/>
<evidence type="ECO:0000256" key="3">
    <source>
        <dbReference type="ARBA" id="ARBA00007335"/>
    </source>
</evidence>
<dbReference type="GeneID" id="28740635"/>
<accession>A0A0N1HA15</accession>
<feature type="region of interest" description="Disordered" evidence="6">
    <location>
        <begin position="304"/>
        <end position="372"/>
    </location>
</feature>
<evidence type="ECO:0000313" key="8">
    <source>
        <dbReference type="Proteomes" id="UP000038010"/>
    </source>
</evidence>
<feature type="compositionally biased region" description="Acidic residues" evidence="6">
    <location>
        <begin position="1859"/>
        <end position="1872"/>
    </location>
</feature>
<feature type="compositionally biased region" description="Basic and acidic residues" evidence="6">
    <location>
        <begin position="1920"/>
        <end position="1929"/>
    </location>
</feature>
<evidence type="ECO:0000256" key="1">
    <source>
        <dbReference type="ARBA" id="ARBA00002687"/>
    </source>
</evidence>
<evidence type="ECO:0000256" key="5">
    <source>
        <dbReference type="ARBA" id="ARBA00023242"/>
    </source>
</evidence>
<sequence length="1929" mass="215232">MSGFKALNVESESEEEIDDTKEIQTEEAFKLYQTALKLHSQGPLYYDEARTAYDELFRSDLFKYPEALSEFAHDLVDDTPILPVLPTEIEPVLVLPSNAAESSANAIPHLVYLAHKNHGQFELDYARHQASGTSAAKIAQDYYDEACNIGLKNFAEALERDDTDIDLWKKAARVAEVLATPRIARFCLESVLAGDDDSAQSIDLSGLDEAFAAGELKDLVALLKDDLSQLRSAGVHPKPLLLSLLRKSNNSYPFLPSRDDIANSKSAKRDLATFPIQKISLTSNSVFDEFVDAAEDLERTPSAVADGGDIAMTDGSEPQAPITETVESPEESAAVVPAVSEPVMAPPQTELPSRKRNSTTAGNDDNEGRIKSKRLRARESMHDMAAPEEELVPEPTSHQSWNWTVLKAADADMLKQADHFLQRLDLAQYGNSDSLWESASGTHKNSSAELETSGTHGSPAADLCAALRAWTDECSQAILHGHGSQDFTGKTAGLTLFQQHLKVSQPDEVTAAPVQHSDDIAVLIKELSQPSTTLYDAVFAWFLSICTSIEETNGKSIASSYLREIWPAELKQLVVQLLVRTEQPLISMLEQLHTRISDSTGPAVSSTTVARLTELVLTIFELHIDIHSAITHPSSQVNNATRIEQTDRLERWALLTDMFIRIYSQVQPDAESVDDLLVRFLWASTTYAAKADDVDRSFVMTGLQDLQRILQEFEVRPIALPNNAAMPLISAEAAEQESFRLSTLDFFMSVFDTENDDSVAVIERLEPIMEADLLHDSELLPDSEAGRLIQFLNSGDAALRLFLWRRLQNAYTTISYTPKVISCLFRALETIVQEIQRVFEAPSDESVRQLTLLKWLKDADELLSKILSKASGESNAMEALDEEHLRSSLVAVTCLLKVVHVHALYEDQVRFGMMSPPTFKGAASAKLYEKSKDRFREMHVHLWCVQYLLFKEATTQYAEQFPDAANDLADYLCTTHHALGQRHYCRYANKQLVRLVKSELNTLKTTNNYLGDMAQVMFDLYQLRFKNTEGDFEHGCSAENLDKKTAISLIPMVTMYAKQLPMKDLLKSELRNTIEKVQAASGTVKSGPIVLQNRKLMGTYLKSQLIPDKFYKAYKGQGGLVTLPIEDDDSIKAKHGWYFLLGHITLAKFRSVKRVSPTPTDDLDTAATLLRQDLEHNSEKWETWWRLAQIYEAKIEDDLIWNAAKLNDSRADIASMERHSIHCFLMATTMAMRTTDDDTDTAQKIQDMFREFAIRLYSSSRPPLSMEAFKTDKTSRHLSNLMDQSMSKVPLNAAWTPYQLWKYAAGLLRKKFTNRPKPWNAHYYHHKCLWKIFQSPENQQSRHPITPQDVLDPLLSSIAALPRAQKASDTILEPHIRLVSVLHKLVRLEAISPHFGAATLKESSRFATGLNMAEDEYGPDWEQYLLNVLKRLTAADKANWQHRIINRAAHIIYDSERNIAGALGAKHEFTQQIFTKTMTYQVWKPENERAGRHYVYTGQYVSFFAHLLDQLQDRGNLDQLVRRVRRKYQDFINHTQVWEHLATTYVRLLRRVGKIPEGRERALFDNTSFEEFSRLSELLEVWALDGGTSSVVLDIMRDAIDLKKLNNSLLKGGIIDDLIGDAYACLYEAFVSQLSEAERAPPQAIAATAGPSFINVTPDHVGPNGILTEHGLGINTANTSPSHHFVTPLNPIHDNQQNPSTPGPGPIRAVPPNKPGRAKTITRREVQRKAEAAIAKPPPIKTPTLSKRPVIEIPSQSRRGAISEAGSQVGSRINSAASSRRGSIASSRRNSVGEGSADGDEDEERDGDDGEAGNEADDESELSDAGSDEEGGKAARERIKSTKMFPKQHNGLLDGAGSDADDDDEEDDEGEDAVAAQAAARRDWDQIDVDERGNDVEMGEADRDGTQELEIPESQNIGDEPAKDDGDAI</sequence>
<dbReference type="GO" id="GO:0006325">
    <property type="term" value="P:chromatin organization"/>
    <property type="evidence" value="ECO:0007669"/>
    <property type="project" value="InterPro"/>
</dbReference>